<proteinExistence type="predicted"/>
<reference evidence="1" key="2">
    <citation type="journal article" date="2015" name="Fish Shellfish Immunol.">
        <title>Early steps in the European eel (Anguilla anguilla)-Vibrio vulnificus interaction in the gills: Role of the RtxA13 toxin.</title>
        <authorList>
            <person name="Callol A."/>
            <person name="Pajuelo D."/>
            <person name="Ebbesson L."/>
            <person name="Teles M."/>
            <person name="MacKenzie S."/>
            <person name="Amaro C."/>
        </authorList>
    </citation>
    <scope>NUCLEOTIDE SEQUENCE</scope>
</reference>
<dbReference type="EMBL" id="GBXM01105392">
    <property type="protein sequence ID" value="JAH03185.1"/>
    <property type="molecule type" value="Transcribed_RNA"/>
</dbReference>
<accession>A0A0E9PGH4</accession>
<reference evidence="1" key="1">
    <citation type="submission" date="2014-11" db="EMBL/GenBank/DDBJ databases">
        <authorList>
            <person name="Amaro Gonzalez C."/>
        </authorList>
    </citation>
    <scope>NUCLEOTIDE SEQUENCE</scope>
</reference>
<sequence length="14" mass="1860">MSHRYIYRICRFSQ</sequence>
<evidence type="ECO:0000313" key="1">
    <source>
        <dbReference type="EMBL" id="JAH03185.1"/>
    </source>
</evidence>
<protein>
    <submittedName>
        <fullName evidence="1">Uncharacterized protein</fullName>
    </submittedName>
</protein>
<organism evidence="1">
    <name type="scientific">Anguilla anguilla</name>
    <name type="common">European freshwater eel</name>
    <name type="synonym">Muraena anguilla</name>
    <dbReference type="NCBI Taxonomy" id="7936"/>
    <lineage>
        <taxon>Eukaryota</taxon>
        <taxon>Metazoa</taxon>
        <taxon>Chordata</taxon>
        <taxon>Craniata</taxon>
        <taxon>Vertebrata</taxon>
        <taxon>Euteleostomi</taxon>
        <taxon>Actinopterygii</taxon>
        <taxon>Neopterygii</taxon>
        <taxon>Teleostei</taxon>
        <taxon>Anguilliformes</taxon>
        <taxon>Anguillidae</taxon>
        <taxon>Anguilla</taxon>
    </lineage>
</organism>
<name>A0A0E9PGH4_ANGAN</name>